<dbReference type="EMBL" id="CP050253">
    <property type="protein sequence ID" value="QIQ20402.1"/>
    <property type="molecule type" value="Genomic_DNA"/>
</dbReference>
<dbReference type="GO" id="GO:0022857">
    <property type="term" value="F:transmembrane transporter activity"/>
    <property type="evidence" value="ECO:0007669"/>
    <property type="project" value="InterPro"/>
</dbReference>
<dbReference type="InterPro" id="IPR000515">
    <property type="entry name" value="MetI-like"/>
</dbReference>
<gene>
    <name evidence="12" type="ORF">IPMB12_01130</name>
</gene>
<dbReference type="RefSeq" id="WP_166914118.1">
    <property type="nucleotide sequence ID" value="NZ_CP050253.1"/>
</dbReference>
<dbReference type="PROSITE" id="PS50928">
    <property type="entry name" value="ABC_TM1"/>
    <property type="match status" value="1"/>
</dbReference>
<accession>A0A6G9I994</accession>
<evidence type="ECO:0000256" key="8">
    <source>
        <dbReference type="ARBA" id="ARBA00022989"/>
    </source>
</evidence>
<dbReference type="PANTHER" id="PTHR30133:SF2">
    <property type="entry name" value="ARGININE ABC TRANSPORTER PERMEASE PROTEIN ARTQ"/>
    <property type="match status" value="1"/>
</dbReference>
<feature type="domain" description="ABC transmembrane type-1" evidence="11">
    <location>
        <begin position="15"/>
        <end position="216"/>
    </location>
</feature>
<feature type="transmembrane region" description="Helical" evidence="10">
    <location>
        <begin position="197"/>
        <end position="219"/>
    </location>
</feature>
<dbReference type="AlphaFoldDB" id="A0A6G9I994"/>
<evidence type="ECO:0000256" key="3">
    <source>
        <dbReference type="ARBA" id="ARBA00022448"/>
    </source>
</evidence>
<dbReference type="NCBIfam" id="TIGR01726">
    <property type="entry name" value="HEQRo_perm_3TM"/>
    <property type="match status" value="1"/>
</dbReference>
<dbReference type="GO" id="GO:0043190">
    <property type="term" value="C:ATP-binding cassette (ABC) transporter complex"/>
    <property type="evidence" value="ECO:0007669"/>
    <property type="project" value="InterPro"/>
</dbReference>
<keyword evidence="7" id="KW-0029">Amino-acid transport</keyword>
<comment type="similarity">
    <text evidence="2">Belongs to the binding-protein-dependent transport system permease family. HisMQ subfamily.</text>
</comment>
<dbReference type="CDD" id="cd06261">
    <property type="entry name" value="TM_PBP2"/>
    <property type="match status" value="1"/>
</dbReference>
<evidence type="ECO:0000256" key="10">
    <source>
        <dbReference type="RuleBase" id="RU363032"/>
    </source>
</evidence>
<dbReference type="Proteomes" id="UP000501168">
    <property type="component" value="Chromosome"/>
</dbReference>
<proteinExistence type="inferred from homology"/>
<evidence type="ECO:0000256" key="4">
    <source>
        <dbReference type="ARBA" id="ARBA00022475"/>
    </source>
</evidence>
<keyword evidence="4" id="KW-1003">Cell membrane</keyword>
<dbReference type="SUPFAM" id="SSF161098">
    <property type="entry name" value="MetI-like"/>
    <property type="match status" value="1"/>
</dbReference>
<keyword evidence="3 10" id="KW-0813">Transport</keyword>
<name>A0A6G9I994_9GAMM</name>
<feature type="transmembrane region" description="Helical" evidence="10">
    <location>
        <begin position="64"/>
        <end position="82"/>
    </location>
</feature>
<feature type="transmembrane region" description="Helical" evidence="10">
    <location>
        <begin position="94"/>
        <end position="113"/>
    </location>
</feature>
<dbReference type="InterPro" id="IPR051613">
    <property type="entry name" value="ABC_transp_permease_HisMQ"/>
</dbReference>
<keyword evidence="5" id="KW-0997">Cell inner membrane</keyword>
<evidence type="ECO:0000313" key="13">
    <source>
        <dbReference type="Proteomes" id="UP000501168"/>
    </source>
</evidence>
<organism evidence="12 13">
    <name type="scientific">Zophobihabitans entericus</name>
    <dbReference type="NCBI Taxonomy" id="1635327"/>
    <lineage>
        <taxon>Bacteria</taxon>
        <taxon>Pseudomonadati</taxon>
        <taxon>Pseudomonadota</taxon>
        <taxon>Gammaproteobacteria</taxon>
        <taxon>Orbales</taxon>
        <taxon>Orbaceae</taxon>
        <taxon>Zophobihabitans</taxon>
    </lineage>
</organism>
<dbReference type="InterPro" id="IPR035906">
    <property type="entry name" value="MetI-like_sf"/>
</dbReference>
<evidence type="ECO:0000259" key="11">
    <source>
        <dbReference type="PROSITE" id="PS50928"/>
    </source>
</evidence>
<evidence type="ECO:0000256" key="7">
    <source>
        <dbReference type="ARBA" id="ARBA00022970"/>
    </source>
</evidence>
<evidence type="ECO:0000256" key="9">
    <source>
        <dbReference type="ARBA" id="ARBA00023136"/>
    </source>
</evidence>
<evidence type="ECO:0000256" key="2">
    <source>
        <dbReference type="ARBA" id="ARBA00010072"/>
    </source>
</evidence>
<dbReference type="InterPro" id="IPR010065">
    <property type="entry name" value="AA_ABC_transptr_permease_3TM"/>
</dbReference>
<reference evidence="12 13" key="1">
    <citation type="submission" date="2020-03" db="EMBL/GenBank/DDBJ databases">
        <title>Complete genome sequence of Orbus sp. IPMB12 (BCRC 80908).</title>
        <authorList>
            <person name="Lo W.-S."/>
            <person name="Chang T.-H."/>
            <person name="Kuo C.-H."/>
        </authorList>
    </citation>
    <scope>NUCLEOTIDE SEQUENCE [LARGE SCALE GENOMIC DNA]</scope>
    <source>
        <strain evidence="12 13">IPMB12</strain>
    </source>
</reference>
<keyword evidence="9 10" id="KW-0472">Membrane</keyword>
<evidence type="ECO:0000256" key="6">
    <source>
        <dbReference type="ARBA" id="ARBA00022692"/>
    </source>
</evidence>
<dbReference type="GO" id="GO:0006865">
    <property type="term" value="P:amino acid transport"/>
    <property type="evidence" value="ECO:0007669"/>
    <property type="project" value="UniProtKB-KW"/>
</dbReference>
<dbReference type="Pfam" id="PF00528">
    <property type="entry name" value="BPD_transp_1"/>
    <property type="match status" value="1"/>
</dbReference>
<keyword evidence="8 10" id="KW-1133">Transmembrane helix</keyword>
<keyword evidence="6 10" id="KW-0812">Transmembrane</keyword>
<evidence type="ECO:0000313" key="12">
    <source>
        <dbReference type="EMBL" id="QIQ20402.1"/>
    </source>
</evidence>
<dbReference type="PANTHER" id="PTHR30133">
    <property type="entry name" value="CATIONIC AMINO ACID TRANSPORTER, MEMBRANE COMPONENT"/>
    <property type="match status" value="1"/>
</dbReference>
<dbReference type="InParanoid" id="A0A6G9I994"/>
<dbReference type="KEGG" id="orb:IPMB12_01130"/>
<comment type="subcellular location">
    <subcellularLocation>
        <location evidence="1">Cell inner membrane</location>
        <topology evidence="1">Multi-pass membrane protein</topology>
    </subcellularLocation>
    <subcellularLocation>
        <location evidence="10">Cell membrane</location>
        <topology evidence="10">Multi-pass membrane protein</topology>
    </subcellularLocation>
</comment>
<protein>
    <submittedName>
        <fullName evidence="12">ABC transporter permease subunit</fullName>
    </submittedName>
</protein>
<sequence>MSFFLGWESEIARGVVMTLVVAFISLFFGLIIGVSVASAKQAKSRILRFLGNTYTTVIRGTPELLVIFFAYFGSTMLASYLVSAWVGEDEYVEVPTIVACVFSLSIIFGGYAAESIRGAMLALPKGQIEAAYAYGFSRYQCFMVVKLPLIWRYALPALGNNWLSLIKSTSLISLVGLEELMRMSSIAAGETQHYFRFYVIAAALYLILTLINVVILEVLERHSRRSEKAAM</sequence>
<evidence type="ECO:0000256" key="5">
    <source>
        <dbReference type="ARBA" id="ARBA00022519"/>
    </source>
</evidence>
<dbReference type="Gene3D" id="1.10.3720.10">
    <property type="entry name" value="MetI-like"/>
    <property type="match status" value="1"/>
</dbReference>
<keyword evidence="13" id="KW-1185">Reference proteome</keyword>
<dbReference type="FunCoup" id="A0A6G9I994">
    <property type="interactions" value="90"/>
</dbReference>
<evidence type="ECO:0000256" key="1">
    <source>
        <dbReference type="ARBA" id="ARBA00004429"/>
    </source>
</evidence>
<feature type="transmembrane region" description="Helical" evidence="10">
    <location>
        <begin position="15"/>
        <end position="39"/>
    </location>
</feature>